<dbReference type="Proteomes" id="UP001165121">
    <property type="component" value="Unassembled WGS sequence"/>
</dbReference>
<dbReference type="InterPro" id="IPR008906">
    <property type="entry name" value="HATC_C_dom"/>
</dbReference>
<dbReference type="AlphaFoldDB" id="A0A9W7CZA4"/>
<reference evidence="2" key="1">
    <citation type="submission" date="2023-04" db="EMBL/GenBank/DDBJ databases">
        <title>Phytophthora fragariaefolia NBRC 109709.</title>
        <authorList>
            <person name="Ichikawa N."/>
            <person name="Sato H."/>
            <person name="Tonouchi N."/>
        </authorList>
    </citation>
    <scope>NUCLEOTIDE SEQUENCE</scope>
    <source>
        <strain evidence="2">NBRC 109709</strain>
    </source>
</reference>
<proteinExistence type="predicted"/>
<evidence type="ECO:0000259" key="1">
    <source>
        <dbReference type="Pfam" id="PF05699"/>
    </source>
</evidence>
<comment type="caution">
    <text evidence="2">The sequence shown here is derived from an EMBL/GenBank/DDBJ whole genome shotgun (WGS) entry which is preliminary data.</text>
</comment>
<dbReference type="SUPFAM" id="SSF53098">
    <property type="entry name" value="Ribonuclease H-like"/>
    <property type="match status" value="1"/>
</dbReference>
<dbReference type="InterPro" id="IPR012337">
    <property type="entry name" value="RNaseH-like_sf"/>
</dbReference>
<evidence type="ECO:0000313" key="2">
    <source>
        <dbReference type="EMBL" id="GMF50213.1"/>
    </source>
</evidence>
<accession>A0A9W7CZA4</accession>
<evidence type="ECO:0000313" key="3">
    <source>
        <dbReference type="Proteomes" id="UP001165121"/>
    </source>
</evidence>
<name>A0A9W7CZA4_9STRA</name>
<keyword evidence="3" id="KW-1185">Reference proteome</keyword>
<dbReference type="Pfam" id="PF05699">
    <property type="entry name" value="Dimer_Tnp_hAT"/>
    <property type="match status" value="1"/>
</dbReference>
<gene>
    <name evidence="2" type="ORF">Pfra01_001998800</name>
</gene>
<dbReference type="EMBL" id="BSXT01002661">
    <property type="protein sequence ID" value="GMF50213.1"/>
    <property type="molecule type" value="Genomic_DNA"/>
</dbReference>
<dbReference type="OrthoDB" id="113641at2759"/>
<organism evidence="2 3">
    <name type="scientific">Phytophthora fragariaefolia</name>
    <dbReference type="NCBI Taxonomy" id="1490495"/>
    <lineage>
        <taxon>Eukaryota</taxon>
        <taxon>Sar</taxon>
        <taxon>Stramenopiles</taxon>
        <taxon>Oomycota</taxon>
        <taxon>Peronosporomycetes</taxon>
        <taxon>Peronosporales</taxon>
        <taxon>Peronosporaceae</taxon>
        <taxon>Phytophthora</taxon>
    </lineage>
</organism>
<protein>
    <submittedName>
        <fullName evidence="2">Unnamed protein product</fullName>
    </submittedName>
</protein>
<dbReference type="GO" id="GO:0046983">
    <property type="term" value="F:protein dimerization activity"/>
    <property type="evidence" value="ECO:0007669"/>
    <property type="project" value="InterPro"/>
</dbReference>
<feature type="domain" description="HAT C-terminal dimerisation" evidence="1">
    <location>
        <begin position="79"/>
        <end position="143"/>
    </location>
</feature>
<sequence length="177" mass="20665">MIEAFRELESDNCPTSRVYTRFHWLLNHPAYGSDDAPSEFQRSGILHELGVTRAEFNSAMYHVAGEKRRRSPATLRNIEEADPRDWWYSNKKDYPLVWEIAKRVFAIPPSSAASERAWNIMDFIHSKKHSRLATDKVDMLAYIYVHHHAVLKEGGDWARLHSYAESYEALERDVTEQ</sequence>